<evidence type="ECO:0000313" key="2">
    <source>
        <dbReference type="EMBL" id="MDN4166480.1"/>
    </source>
</evidence>
<dbReference type="InterPro" id="IPR037401">
    <property type="entry name" value="SnoaL-like"/>
</dbReference>
<dbReference type="RefSeq" id="WP_320005018.1">
    <property type="nucleotide sequence ID" value="NZ_JAUHJS010000007.1"/>
</dbReference>
<gene>
    <name evidence="2" type="ORF">QWY31_13300</name>
</gene>
<sequence>MQTKKEIAQDFLQLAAHGNPRKAFAQYVSEHFIHHNAYFKGDAHSLMIAMEESAQQNPTKEFTMLRALEEGDLVAVHSHIRQHEQEKGYVVMHIFRFEGNKIAELWDFGQAIPEEEINENGML</sequence>
<evidence type="ECO:0000313" key="3">
    <source>
        <dbReference type="Proteomes" id="UP001168552"/>
    </source>
</evidence>
<dbReference type="SUPFAM" id="SSF54427">
    <property type="entry name" value="NTF2-like"/>
    <property type="match status" value="1"/>
</dbReference>
<proteinExistence type="predicted"/>
<dbReference type="EMBL" id="JAUHJS010000007">
    <property type="protein sequence ID" value="MDN4166480.1"/>
    <property type="molecule type" value="Genomic_DNA"/>
</dbReference>
<evidence type="ECO:0000259" key="1">
    <source>
        <dbReference type="Pfam" id="PF12680"/>
    </source>
</evidence>
<dbReference type="InterPro" id="IPR032710">
    <property type="entry name" value="NTF2-like_dom_sf"/>
</dbReference>
<keyword evidence="3" id="KW-1185">Reference proteome</keyword>
<dbReference type="Pfam" id="PF12680">
    <property type="entry name" value="SnoaL_2"/>
    <property type="match status" value="1"/>
</dbReference>
<dbReference type="Proteomes" id="UP001168552">
    <property type="component" value="Unassembled WGS sequence"/>
</dbReference>
<protein>
    <submittedName>
        <fullName evidence="2">Nuclear transport factor 2 family protein</fullName>
    </submittedName>
</protein>
<comment type="caution">
    <text evidence="2">The sequence shown here is derived from an EMBL/GenBank/DDBJ whole genome shotgun (WGS) entry which is preliminary data.</text>
</comment>
<feature type="domain" description="SnoaL-like" evidence="1">
    <location>
        <begin position="9"/>
        <end position="104"/>
    </location>
</feature>
<name>A0ABT8F7P4_9BACT</name>
<accession>A0ABT8F7P4</accession>
<reference evidence="2" key="1">
    <citation type="submission" date="2023-06" db="EMBL/GenBank/DDBJ databases">
        <title>Cytophagales bacterium Strain LB-30, isolated from soil.</title>
        <authorList>
            <person name="Liu B."/>
        </authorList>
    </citation>
    <scope>NUCLEOTIDE SEQUENCE</scope>
    <source>
        <strain evidence="2">LB-30</strain>
    </source>
</reference>
<dbReference type="Gene3D" id="3.10.450.50">
    <property type="match status" value="1"/>
</dbReference>
<organism evidence="2 3">
    <name type="scientific">Shiella aurantiaca</name>
    <dbReference type="NCBI Taxonomy" id="3058365"/>
    <lineage>
        <taxon>Bacteria</taxon>
        <taxon>Pseudomonadati</taxon>
        <taxon>Bacteroidota</taxon>
        <taxon>Cytophagia</taxon>
        <taxon>Cytophagales</taxon>
        <taxon>Shiellaceae</taxon>
        <taxon>Shiella</taxon>
    </lineage>
</organism>